<dbReference type="Pfam" id="PF00400">
    <property type="entry name" value="WD40"/>
    <property type="match status" value="2"/>
</dbReference>
<dbReference type="GO" id="GO:0008360">
    <property type="term" value="P:regulation of cell shape"/>
    <property type="evidence" value="ECO:0007669"/>
    <property type="project" value="TreeGrafter"/>
</dbReference>
<dbReference type="PROSITE" id="PS50294">
    <property type="entry name" value="WD_REPEATS_REGION"/>
    <property type="match status" value="2"/>
</dbReference>
<dbReference type="PANTHER" id="PTHR16266">
    <property type="entry name" value="WD REPEAT DOMAIN 9"/>
    <property type="match status" value="1"/>
</dbReference>
<name>Q19Q04_9DIPT</name>
<dbReference type="GO" id="GO:0006357">
    <property type="term" value="P:regulation of transcription by RNA polymerase II"/>
    <property type="evidence" value="ECO:0007669"/>
    <property type="project" value="TreeGrafter"/>
</dbReference>
<organism evidence="5">
    <name type="scientific">Belgica antarctica</name>
    <dbReference type="NCBI Taxonomy" id="315563"/>
    <lineage>
        <taxon>Eukaryota</taxon>
        <taxon>Metazoa</taxon>
        <taxon>Ecdysozoa</taxon>
        <taxon>Arthropoda</taxon>
        <taxon>Hexapoda</taxon>
        <taxon>Insecta</taxon>
        <taxon>Pterygota</taxon>
        <taxon>Neoptera</taxon>
        <taxon>Endopterygota</taxon>
        <taxon>Diptera</taxon>
        <taxon>Nematocera</taxon>
        <taxon>Chironomoidea</taxon>
        <taxon>Chironomidae</taxon>
        <taxon>Belgica</taxon>
    </lineage>
</organism>
<dbReference type="InterPro" id="IPR052060">
    <property type="entry name" value="Bromo_WD_repeat"/>
</dbReference>
<evidence type="ECO:0000313" key="5">
    <source>
        <dbReference type="EMBL" id="ABF72908.1"/>
    </source>
</evidence>
<dbReference type="GO" id="GO:0005634">
    <property type="term" value="C:nucleus"/>
    <property type="evidence" value="ECO:0007669"/>
    <property type="project" value="TreeGrafter"/>
</dbReference>
<dbReference type="InterPro" id="IPR036322">
    <property type="entry name" value="WD40_repeat_dom_sf"/>
</dbReference>
<feature type="repeat" description="WD" evidence="3">
    <location>
        <begin position="183"/>
        <end position="224"/>
    </location>
</feature>
<dbReference type="InterPro" id="IPR019775">
    <property type="entry name" value="WD40_repeat_CS"/>
</dbReference>
<dbReference type="PROSITE" id="PS00678">
    <property type="entry name" value="WD_REPEATS_1"/>
    <property type="match status" value="1"/>
</dbReference>
<dbReference type="PANTHER" id="PTHR16266:SF17">
    <property type="entry name" value="BRWD3"/>
    <property type="match status" value="1"/>
</dbReference>
<feature type="non-terminal residue" evidence="5">
    <location>
        <position position="287"/>
    </location>
</feature>
<dbReference type="Pfam" id="PF25437">
    <property type="entry name" value="BRWD1_N"/>
    <property type="match status" value="1"/>
</dbReference>
<dbReference type="GO" id="GO:0007010">
    <property type="term" value="P:cytoskeleton organization"/>
    <property type="evidence" value="ECO:0007669"/>
    <property type="project" value="TreeGrafter"/>
</dbReference>
<sequence>MDNGSLQRRETVMESELNFLIAKYLLNSSYQEVAQDFIKRLEESDELPDRLDWTGAAHQQGFHEWAKKNRYIGPNHLYEIVTKTAASPGSRIPPSFRRIFGVSTLIGAGKQCLLRTSEKVSRPHSLTEYCTRHHGAPVFEVSTRKSTHNVANVLYGRQSAGPLFRRQAVQTSFYGKVGLLRQTLGHLSAVYCVLFDRTGKYIVTGADDLLVKLWSAIDGRLLTTFRGASAEITDIAINLENTMLAAGSLDRVLRVWDLQNANVIAVLMAHNGMITSVNFCPSPRSDH</sequence>
<dbReference type="PROSITE" id="PS50082">
    <property type="entry name" value="WD_REPEATS_2"/>
    <property type="match status" value="2"/>
</dbReference>
<keyword evidence="1 3" id="KW-0853">WD repeat</keyword>
<accession>Q19Q04</accession>
<dbReference type="SUPFAM" id="SSF50978">
    <property type="entry name" value="WD40 repeat-like"/>
    <property type="match status" value="1"/>
</dbReference>
<feature type="repeat" description="WD" evidence="3">
    <location>
        <begin position="225"/>
        <end position="266"/>
    </location>
</feature>
<reference evidence="5" key="1">
    <citation type="journal article" date="2009" name="J. Comp. Physiol. B">
        <title>Dehydration, rehydration, and overhydration alter patterns of gene expression in the Antarctic midge, Belgica antarctica.</title>
        <authorList>
            <person name="Lopez-Martinez G."/>
            <person name="Benoit J.B."/>
            <person name="Rinehart J.P."/>
            <person name="Elnitsky M.A."/>
            <person name="Lee R.E.Jr."/>
            <person name="Denlinger D.L."/>
        </authorList>
    </citation>
    <scope>NUCLEOTIDE SEQUENCE</scope>
</reference>
<dbReference type="InterPro" id="IPR057452">
    <property type="entry name" value="BRWD/PHIP_N"/>
</dbReference>
<dbReference type="InterPro" id="IPR001680">
    <property type="entry name" value="WD40_rpt"/>
</dbReference>
<keyword evidence="2" id="KW-0677">Repeat</keyword>
<evidence type="ECO:0000256" key="3">
    <source>
        <dbReference type="PROSITE-ProRule" id="PRU00221"/>
    </source>
</evidence>
<dbReference type="InterPro" id="IPR015943">
    <property type="entry name" value="WD40/YVTN_repeat-like_dom_sf"/>
</dbReference>
<evidence type="ECO:0000256" key="2">
    <source>
        <dbReference type="ARBA" id="ARBA00022737"/>
    </source>
</evidence>
<dbReference type="SMART" id="SM00320">
    <property type="entry name" value="WD40"/>
    <property type="match status" value="2"/>
</dbReference>
<dbReference type="AlphaFoldDB" id="Q19Q04"/>
<feature type="domain" description="BRWD/PHIP N-terminal" evidence="4">
    <location>
        <begin position="7"/>
        <end position="84"/>
    </location>
</feature>
<protein>
    <submittedName>
        <fullName evidence="5">CG31132-like</fullName>
    </submittedName>
</protein>
<evidence type="ECO:0000259" key="4">
    <source>
        <dbReference type="Pfam" id="PF25437"/>
    </source>
</evidence>
<dbReference type="Gene3D" id="2.130.10.10">
    <property type="entry name" value="YVTN repeat-like/Quinoprotein amine dehydrogenase"/>
    <property type="match status" value="1"/>
</dbReference>
<dbReference type="EMBL" id="DQ507347">
    <property type="protein sequence ID" value="ABF72908.1"/>
    <property type="molecule type" value="mRNA"/>
</dbReference>
<proteinExistence type="evidence at transcript level"/>
<evidence type="ECO:0000256" key="1">
    <source>
        <dbReference type="ARBA" id="ARBA00022574"/>
    </source>
</evidence>
<dbReference type="InterPro" id="IPR006594">
    <property type="entry name" value="LisH"/>
</dbReference>
<dbReference type="PROSITE" id="PS50896">
    <property type="entry name" value="LISH"/>
    <property type="match status" value="1"/>
</dbReference>